<dbReference type="Proteomes" id="UP000002215">
    <property type="component" value="Chromosome"/>
</dbReference>
<dbReference type="NCBIfam" id="TIGR01643">
    <property type="entry name" value="YD_repeat_2x"/>
    <property type="match status" value="1"/>
</dbReference>
<reference evidence="3" key="1">
    <citation type="submission" date="2009-08" db="EMBL/GenBank/DDBJ databases">
        <title>The complete genome of Chitinophaga pinensis DSM 2588.</title>
        <authorList>
            <consortium name="US DOE Joint Genome Institute (JGI-PGF)"/>
            <person name="Lucas S."/>
            <person name="Copeland A."/>
            <person name="Lapidus A."/>
            <person name="Glavina del Rio T."/>
            <person name="Dalin E."/>
            <person name="Tice H."/>
            <person name="Bruce D."/>
            <person name="Goodwin L."/>
            <person name="Pitluck S."/>
            <person name="Kyrpides N."/>
            <person name="Mavromatis K."/>
            <person name="Ivanova N."/>
            <person name="Mikhailova N."/>
            <person name="Sims D."/>
            <person name="Meinche L."/>
            <person name="Brettin T."/>
            <person name="Detter J.C."/>
            <person name="Han C."/>
            <person name="Larimer F."/>
            <person name="Land M."/>
            <person name="Hauser L."/>
            <person name="Markowitz V."/>
            <person name="Cheng J.-F."/>
            <person name="Hugenholtz P."/>
            <person name="Woyke T."/>
            <person name="Wu D."/>
            <person name="Spring S."/>
            <person name="Klenk H.-P."/>
            <person name="Eisen J.A."/>
        </authorList>
    </citation>
    <scope>NUCLEOTIDE SEQUENCE [LARGE SCALE GENOMIC DNA]</scope>
    <source>
        <strain evidence="3">ATCC 43595 / DSM 2588 / LMG 13176 / NBRC 15968 / NCIMB 11800 / UQM 2034</strain>
    </source>
</reference>
<protein>
    <submittedName>
        <fullName evidence="2">YD repeat protein</fullName>
    </submittedName>
</protein>
<dbReference type="RefSeq" id="WP_012790658.1">
    <property type="nucleotide sequence ID" value="NC_013132.1"/>
</dbReference>
<sequence>MKRTIFRKVMVMTFLLLSAVCGLAQDNIYDRTTISSPTPASLGKYVDFPVNTHTGIPEISIPIYTIETGNLKLPITLGNHPSGLKVLEPSSAAGLGFALNAGGVITRTVRGAPDERSTSTIYNQDHGWYSDTGYMRRFYSNLMQDWQGVAAGRHDGEPDLYTFNFAGYVGKFFFSDDRKPVILADGKNLDIEIRCTYLGGNSIGTFVLITPDGTRYNFGGILLSPDNAEVTSPFTVATGFQEGKVISTWYLTQIVSTDLAQTITFTYASENYSFHSITSAPISSLDNTNSYDANLIKNFVKGKRLTRIDWKTGSVLINYGAARTDLGGYNTKELGDSEVNSEARPISSIDITNNHSFCKRFNFYTSYFQDNTTALPTQLGSLTINTDRKRLRLDSIKEMSCTGQLSQPAIKFEYFTEFVPRRLTFAQDYWGFYNGQTGNAKLTPTITETGTTTVISGANRAPSWPQMRAGTLKRIYWPTGGNTEYQFEPHFVTTSIGTPQYVNRKNLAIGYDGSNPEVKTDTVTLVGGSYKITLLNTTGGSDAHFSLKNNTTGDYYISISTNTDTKLTDSIIRTLPDGVYTMTIIKNTFENGSTSGNGATGIIDRYTGSSGPTDVIVGGLRIKNILAYDHLSGTTNATQYDYNQNGRSSGILYSRPVYAALIRNDLVAQLGDWSPSGFQQACSPQGCIACVGFPYFRSANSIQPMSTSQGEHIGYEEVSVGKPDNGYSVYRYYTGMPIGYVTPSLAVTSVDRSTCSYSVPNFPYAPDEYNNLRGKLKEEMHFRSDGKILKDVLYTHHYDTPTDSTRCFMAAALSGTYLGTFYWLTSSRKYREVIYTTMYAEDGPDFLTNTQTVYYGSKYHNAPTKEVYFDSKGDSIVTTNKYVKDYEPNCGYVLTCSNNYRNVCNSCQATYTAAQNACAGQGGACYTNAFLAYQKCMDNARITYSDCRLQKELGFTDYYWCRRGYRSTADSNLAAIYSMALDNNNERVEQSTFKAGLLVDAKINLHKRMNDSFRVSPNQLQTLPIAAPSNSFSPSGISGNNLSKDSRYMREASVLFDSGVVHQLSSDYNPPISTIWDYRFSYRTAVATNTTIDQIAYTSFEADNRGGWIYEDNSIADTNAMTGKVVHRPLTGIYKSGLDINRTYILSYWTDKTTPFTIAGTIAYIHGTANVNGWRYFEHKISGVTVINLTGNFKIDELKLYPEGAQMVTYTYEPMVGMTSVSSAGDQIIRYSYDALGRLIAVSDRERKLMKVYDYQFQVPTLQ</sequence>
<accession>A0A979G464</accession>
<dbReference type="OrthoDB" id="680656at2"/>
<name>A0A979G464_CHIPD</name>
<reference evidence="2 3" key="2">
    <citation type="journal article" date="2010" name="Stand. Genomic Sci.">
        <title>Complete genome sequence of Chitinophaga pinensis type strain (UQM 2034).</title>
        <authorList>
            <person name="Glavina Del Rio T."/>
            <person name="Abt B."/>
            <person name="Spring S."/>
            <person name="Lapidus A."/>
            <person name="Nolan M."/>
            <person name="Tice H."/>
            <person name="Copeland A."/>
            <person name="Cheng J.F."/>
            <person name="Chen F."/>
            <person name="Bruce D."/>
            <person name="Goodwin L."/>
            <person name="Pitluck S."/>
            <person name="Ivanova N."/>
            <person name="Mavromatis K."/>
            <person name="Mikhailova N."/>
            <person name="Pati A."/>
            <person name="Chen A."/>
            <person name="Palaniappan K."/>
            <person name="Land M."/>
            <person name="Hauser L."/>
            <person name="Chang Y.J."/>
            <person name="Jeffries C.D."/>
            <person name="Chain P."/>
            <person name="Saunders E."/>
            <person name="Detter J.C."/>
            <person name="Brettin T."/>
            <person name="Rohde M."/>
            <person name="Goker M."/>
            <person name="Bristow J."/>
            <person name="Eisen J.A."/>
            <person name="Markowitz V."/>
            <person name="Hugenholtz P."/>
            <person name="Kyrpides N.C."/>
            <person name="Klenk H.P."/>
            <person name="Lucas S."/>
        </authorList>
    </citation>
    <scope>NUCLEOTIDE SEQUENCE [LARGE SCALE GENOMIC DNA]</scope>
    <source>
        <strain evidence="3">ATCC 43595 / DSM 2588 / LMG 13176 / NBRC 15968 / NCIMB 11800 / UQM 2034</strain>
    </source>
</reference>
<dbReference type="InterPro" id="IPR006530">
    <property type="entry name" value="YD"/>
</dbReference>
<feature type="signal peptide" evidence="1">
    <location>
        <begin position="1"/>
        <end position="24"/>
    </location>
</feature>
<dbReference type="KEGG" id="cpi:Cpin_3006"/>
<proteinExistence type="predicted"/>
<evidence type="ECO:0000313" key="3">
    <source>
        <dbReference type="Proteomes" id="UP000002215"/>
    </source>
</evidence>
<dbReference type="EMBL" id="CP001699">
    <property type="protein sequence ID" value="ACU60482.1"/>
    <property type="molecule type" value="Genomic_DNA"/>
</dbReference>
<evidence type="ECO:0000313" key="2">
    <source>
        <dbReference type="EMBL" id="ACU60482.1"/>
    </source>
</evidence>
<evidence type="ECO:0000256" key="1">
    <source>
        <dbReference type="SAM" id="SignalP"/>
    </source>
</evidence>
<feature type="chain" id="PRO_5037732026" evidence="1">
    <location>
        <begin position="25"/>
        <end position="1263"/>
    </location>
</feature>
<keyword evidence="1" id="KW-0732">Signal</keyword>
<organism evidence="2 3">
    <name type="scientific">Chitinophaga pinensis (strain ATCC 43595 / DSM 2588 / LMG 13176 / NBRC 15968 / NCIMB 11800 / UQM 2034)</name>
    <dbReference type="NCBI Taxonomy" id="485918"/>
    <lineage>
        <taxon>Bacteria</taxon>
        <taxon>Pseudomonadati</taxon>
        <taxon>Bacteroidota</taxon>
        <taxon>Chitinophagia</taxon>
        <taxon>Chitinophagales</taxon>
        <taxon>Chitinophagaceae</taxon>
        <taxon>Chitinophaga</taxon>
    </lineage>
</organism>
<dbReference type="AlphaFoldDB" id="A0A979G464"/>
<gene>
    <name evidence="2" type="ordered locus">Cpin_3006</name>
</gene>